<dbReference type="InterPro" id="IPR036388">
    <property type="entry name" value="WH-like_DNA-bd_sf"/>
</dbReference>
<evidence type="ECO:0000256" key="1">
    <source>
        <dbReference type="ARBA" id="ARBA00004496"/>
    </source>
</evidence>
<proteinExistence type="inferred from homology"/>
<dbReference type="AlphaFoldDB" id="A0A923LDV2"/>
<keyword evidence="2" id="KW-0805">Transcription regulation</keyword>
<protein>
    <recommendedName>
        <fullName evidence="6">HTH-type transcriptional regulator MgrA</fullName>
    </recommendedName>
    <alternativeName>
        <fullName evidence="8">HTH-type transcriptional regulator SarZ</fullName>
    </alternativeName>
    <alternativeName>
        <fullName evidence="9">Staphylococcal accessory regulator Z</fullName>
    </alternativeName>
</protein>
<dbReference type="GO" id="GO:0005737">
    <property type="term" value="C:cytoplasm"/>
    <property type="evidence" value="ECO:0007669"/>
    <property type="project" value="UniProtKB-SubCell"/>
</dbReference>
<evidence type="ECO:0000256" key="5">
    <source>
        <dbReference type="ARBA" id="ARBA00023163"/>
    </source>
</evidence>
<dbReference type="PROSITE" id="PS01117">
    <property type="entry name" value="HTH_MARR_1"/>
    <property type="match status" value="1"/>
</dbReference>
<evidence type="ECO:0000256" key="10">
    <source>
        <dbReference type="SAM" id="MobiDB-lite"/>
    </source>
</evidence>
<keyword evidence="3" id="KW-0843">Virulence</keyword>
<dbReference type="InterPro" id="IPR055166">
    <property type="entry name" value="Transc_reg_Sar_Rot_HTH"/>
</dbReference>
<dbReference type="Gene3D" id="1.10.10.10">
    <property type="entry name" value="Winged helix-like DNA-binding domain superfamily/Winged helix DNA-binding domain"/>
    <property type="match status" value="1"/>
</dbReference>
<dbReference type="InterPro" id="IPR036390">
    <property type="entry name" value="WH_DNA-bd_sf"/>
</dbReference>
<gene>
    <name evidence="12" type="ORF">H8S44_11770</name>
</gene>
<comment type="subcellular location">
    <subcellularLocation>
        <location evidence="1">Cytoplasm</location>
    </subcellularLocation>
</comment>
<feature type="compositionally biased region" description="Basic and acidic residues" evidence="10">
    <location>
        <begin position="145"/>
        <end position="176"/>
    </location>
</feature>
<evidence type="ECO:0000313" key="12">
    <source>
        <dbReference type="EMBL" id="MBC5660447.1"/>
    </source>
</evidence>
<evidence type="ECO:0000313" key="13">
    <source>
        <dbReference type="Proteomes" id="UP000649345"/>
    </source>
</evidence>
<dbReference type="PANTHER" id="PTHR42756">
    <property type="entry name" value="TRANSCRIPTIONAL REGULATOR, MARR"/>
    <property type="match status" value="1"/>
</dbReference>
<dbReference type="GO" id="GO:0003677">
    <property type="term" value="F:DNA binding"/>
    <property type="evidence" value="ECO:0007669"/>
    <property type="project" value="UniProtKB-KW"/>
</dbReference>
<dbReference type="Pfam" id="PF22381">
    <property type="entry name" value="Staph_reg_Sar_Rot"/>
    <property type="match status" value="1"/>
</dbReference>
<evidence type="ECO:0000259" key="11">
    <source>
        <dbReference type="PROSITE" id="PS50995"/>
    </source>
</evidence>
<sequence>MRRGPSPISKRIRIISNKFRELWDRNLQKYNLTGVQMEVLCYLKCNPDKEIHQREIEYWLQLKNPTVTGILNRLEEKGYITRRRNPDDGRFRIIEVTEKGNQVMEDMGEGARDLDDRIYDCMTDEEQTKLLELLDRILATMTENDGIKDGTDAENQAKKEHHFPDEPEEEKLQQHM</sequence>
<evidence type="ECO:0000256" key="2">
    <source>
        <dbReference type="ARBA" id="ARBA00023015"/>
    </source>
</evidence>
<dbReference type="InterPro" id="IPR000835">
    <property type="entry name" value="HTH_MarR-typ"/>
</dbReference>
<evidence type="ECO:0000256" key="7">
    <source>
        <dbReference type="ARBA" id="ARBA00046337"/>
    </source>
</evidence>
<comment type="caution">
    <text evidence="12">The sequence shown here is derived from an EMBL/GenBank/DDBJ whole genome shotgun (WGS) entry which is preliminary data.</text>
</comment>
<accession>A0A923LDV2</accession>
<keyword evidence="13" id="KW-1185">Reference proteome</keyword>
<dbReference type="PRINTS" id="PR00598">
    <property type="entry name" value="HTHMARR"/>
</dbReference>
<organism evidence="12 13">
    <name type="scientific">Anaerosacchariphilus hominis</name>
    <dbReference type="NCBI Taxonomy" id="2763017"/>
    <lineage>
        <taxon>Bacteria</taxon>
        <taxon>Bacillati</taxon>
        <taxon>Bacillota</taxon>
        <taxon>Clostridia</taxon>
        <taxon>Lachnospirales</taxon>
        <taxon>Lachnospiraceae</taxon>
        <taxon>Anaerosacchariphilus</taxon>
    </lineage>
</organism>
<evidence type="ECO:0000256" key="8">
    <source>
        <dbReference type="ARBA" id="ARBA00047188"/>
    </source>
</evidence>
<feature type="domain" description="HTH marR-type" evidence="11">
    <location>
        <begin position="5"/>
        <end position="139"/>
    </location>
</feature>
<dbReference type="SUPFAM" id="SSF46785">
    <property type="entry name" value="Winged helix' DNA-binding domain"/>
    <property type="match status" value="1"/>
</dbReference>
<evidence type="ECO:0000256" key="9">
    <source>
        <dbReference type="ARBA" id="ARBA00047207"/>
    </source>
</evidence>
<evidence type="ECO:0000256" key="4">
    <source>
        <dbReference type="ARBA" id="ARBA00023125"/>
    </source>
</evidence>
<dbReference type="GO" id="GO:0003700">
    <property type="term" value="F:DNA-binding transcription factor activity"/>
    <property type="evidence" value="ECO:0007669"/>
    <property type="project" value="InterPro"/>
</dbReference>
<dbReference type="Proteomes" id="UP000649345">
    <property type="component" value="Unassembled WGS sequence"/>
</dbReference>
<keyword evidence="4" id="KW-0238">DNA-binding</keyword>
<comment type="similarity">
    <text evidence="7">Belongs to the SarZ family.</text>
</comment>
<feature type="region of interest" description="Disordered" evidence="10">
    <location>
        <begin position="144"/>
        <end position="176"/>
    </location>
</feature>
<dbReference type="PANTHER" id="PTHR42756:SF1">
    <property type="entry name" value="TRANSCRIPTIONAL REPRESSOR OF EMRAB OPERON"/>
    <property type="match status" value="1"/>
</dbReference>
<evidence type="ECO:0000256" key="6">
    <source>
        <dbReference type="ARBA" id="ARBA00040307"/>
    </source>
</evidence>
<evidence type="ECO:0000256" key="3">
    <source>
        <dbReference type="ARBA" id="ARBA00023026"/>
    </source>
</evidence>
<reference evidence="12" key="1">
    <citation type="submission" date="2020-08" db="EMBL/GenBank/DDBJ databases">
        <title>Genome public.</title>
        <authorList>
            <person name="Liu C."/>
            <person name="Sun Q."/>
        </authorList>
    </citation>
    <scope>NUCLEOTIDE SEQUENCE</scope>
    <source>
        <strain evidence="12">NSJ-68</strain>
    </source>
</reference>
<dbReference type="RefSeq" id="WP_186872324.1">
    <property type="nucleotide sequence ID" value="NZ_JACOOR010000006.1"/>
</dbReference>
<dbReference type="InterPro" id="IPR023187">
    <property type="entry name" value="Tscrpt_reg_MarR-type_CS"/>
</dbReference>
<dbReference type="EMBL" id="JACOOR010000006">
    <property type="protein sequence ID" value="MBC5660447.1"/>
    <property type="molecule type" value="Genomic_DNA"/>
</dbReference>
<keyword evidence="5" id="KW-0804">Transcription</keyword>
<dbReference type="PROSITE" id="PS50995">
    <property type="entry name" value="HTH_MARR_2"/>
    <property type="match status" value="1"/>
</dbReference>
<name>A0A923LDV2_9FIRM</name>
<dbReference type="SMART" id="SM00347">
    <property type="entry name" value="HTH_MARR"/>
    <property type="match status" value="1"/>
</dbReference>